<evidence type="ECO:0000313" key="1">
    <source>
        <dbReference type="Ensembl" id="ENSP00000469133.2"/>
    </source>
</evidence>
<keyword evidence="2" id="KW-1185">Reference proteome</keyword>
<proteinExistence type="predicted"/>
<dbReference type="ExpressionAtlas" id="M0QXF5">
    <property type="expression patterns" value="baseline and differential"/>
</dbReference>
<dbReference type="Ensembl" id="ENST00000593873.6">
    <property type="protein sequence ID" value="ENSP00000469133.2"/>
    <property type="gene ID" value="ENSG00000268750.7"/>
</dbReference>
<dbReference type="MassIVE" id="M0QXF5"/>
<accession>M0QXF5</accession>
<name>M0QXF5_HUMAN</name>
<reference evidence="1" key="5">
    <citation type="submission" date="2025-09" db="UniProtKB">
        <authorList>
            <consortium name="Ensembl"/>
        </authorList>
    </citation>
    <scope>IDENTIFICATION</scope>
</reference>
<evidence type="ECO:0000313" key="2">
    <source>
        <dbReference type="Proteomes" id="UP000005640"/>
    </source>
</evidence>
<sequence length="75" mass="8648">MAAAAPRRPTQVVGVDQKMRRHLVSREFLYKESLRAGLLGQVFLLRRLTPVKCVASSWRMFFTLLTTRKLITSRS</sequence>
<reference evidence="1 2" key="3">
    <citation type="journal article" date="2004" name="Nature">
        <title>Finishing the euchromatic sequence of the human genome.</title>
        <authorList>
            <consortium name="International Human Genome Sequencing Consortium"/>
        </authorList>
    </citation>
    <scope>NUCLEOTIDE SEQUENCE [LARGE SCALE GENOMIC DNA]</scope>
</reference>
<dbReference type="AlphaFoldDB" id="M0QXF5"/>
<reference evidence="1 2" key="2">
    <citation type="journal article" date="2004" name="Nature">
        <title>The DNA sequence and biology of human chromosome 19.</title>
        <authorList>
            <person name="Grimwood J."/>
            <person name="Gordon L.A."/>
            <person name="Olsen A."/>
            <person name="Terry A."/>
            <person name="Schmutz J."/>
            <person name="Lamerdin J."/>
            <person name="Hellsten U."/>
            <person name="Goodstein D."/>
            <person name="Couronne O."/>
            <person name="Tran-Gyamfi M."/>
            <person name="Aerts A."/>
            <person name="Altherr M."/>
            <person name="Ashworth L."/>
            <person name="Bajorek E."/>
            <person name="Black S."/>
            <person name="Branscomb E."/>
            <person name="Caenepeel S."/>
            <person name="Carrano A."/>
            <person name="Caoile C."/>
            <person name="Chan Y.M."/>
            <person name="Christensen M."/>
            <person name="Cleland C.A."/>
            <person name="Copeland A."/>
            <person name="Dalin E."/>
            <person name="Dehal P."/>
            <person name="Denys M."/>
            <person name="Detter J.C."/>
            <person name="Escobar J."/>
            <person name="Flowers D."/>
            <person name="Fotopulos D."/>
            <person name="Garcia C."/>
            <person name="Georgescu A.M."/>
            <person name="Glavina T."/>
            <person name="Gomez M."/>
            <person name="Gonzales E."/>
            <person name="Groza M."/>
            <person name="Hammon N."/>
            <person name="Hawkins T."/>
            <person name="Haydu L."/>
            <person name="Ho I."/>
            <person name="Huang W."/>
            <person name="Israni S."/>
            <person name="Jett J."/>
            <person name="Kadner K."/>
            <person name="Kimball H."/>
            <person name="Kobayashi A."/>
            <person name="Larionov V."/>
            <person name="Leem S.H."/>
            <person name="Lopez F."/>
            <person name="Lou Y."/>
            <person name="Lowry S."/>
            <person name="Malfatti S."/>
            <person name="Martinez D."/>
            <person name="McCready P."/>
            <person name="Medina C."/>
            <person name="Morgan J."/>
            <person name="Nelson K."/>
            <person name="Nolan M."/>
            <person name="Ovcharenko I."/>
            <person name="Pitluck S."/>
            <person name="Pollard M."/>
            <person name="Popkie A.P."/>
            <person name="Predki P."/>
            <person name="Quan G."/>
            <person name="Ramirez L."/>
            <person name="Rash S."/>
            <person name="Retterer J."/>
            <person name="Rodriguez A."/>
            <person name="Rogers S."/>
            <person name="Salamov A."/>
            <person name="Salazar A."/>
            <person name="She X."/>
            <person name="Smith D."/>
            <person name="Slezak T."/>
            <person name="Solovyev V."/>
            <person name="Thayer N."/>
            <person name="Tice H."/>
            <person name="Tsai M."/>
            <person name="Ustaszewska A."/>
            <person name="Vo N."/>
            <person name="Wagner M."/>
            <person name="Wheeler J."/>
            <person name="Wu K."/>
            <person name="Xie G."/>
            <person name="Yang J."/>
            <person name="Dubchak I."/>
            <person name="Furey T.S."/>
            <person name="DeJong P."/>
            <person name="Dickson M."/>
            <person name="Gordon D."/>
            <person name="Eichler E.E."/>
            <person name="Pennacchio L.A."/>
            <person name="Richardson P."/>
            <person name="Stubbs L."/>
            <person name="Rokhsar D.S."/>
            <person name="Myers R.M."/>
            <person name="Rubin E.M."/>
            <person name="Lucas S.M."/>
        </authorList>
    </citation>
    <scope>NUCLEOTIDE SEQUENCE [LARGE SCALE GENOMIC DNA]</scope>
</reference>
<organism evidence="1 2">
    <name type="scientific">Homo sapiens</name>
    <name type="common">Human</name>
    <dbReference type="NCBI Taxonomy" id="9606"/>
    <lineage>
        <taxon>Eukaryota</taxon>
        <taxon>Metazoa</taxon>
        <taxon>Chordata</taxon>
        <taxon>Craniata</taxon>
        <taxon>Vertebrata</taxon>
        <taxon>Euteleostomi</taxon>
        <taxon>Mammalia</taxon>
        <taxon>Eutheria</taxon>
        <taxon>Euarchontoglires</taxon>
        <taxon>Primates</taxon>
        <taxon>Haplorrhini</taxon>
        <taxon>Catarrhini</taxon>
        <taxon>Hominidae</taxon>
        <taxon>Homo</taxon>
    </lineage>
</organism>
<dbReference type="Proteomes" id="UP000005640">
    <property type="component" value="Chromosome 19"/>
</dbReference>
<dbReference type="GeneCards" id="ENSG00000268750"/>
<dbReference type="EMBL" id="AC010645">
    <property type="status" value="NOT_ANNOTATED_CDS"/>
    <property type="molecule type" value="Genomic_DNA"/>
</dbReference>
<dbReference type="Bgee" id="ENSG00000268750">
    <property type="expression patterns" value="Expressed in male germ line stem cell (sensu Vertebrata) in testis and 104 other cell types or tissues"/>
</dbReference>
<dbReference type="VEuPathDB" id="HostDB:ENSG00000268750"/>
<dbReference type="UCSC" id="uc061dng.1">
    <property type="organism name" value="human"/>
</dbReference>
<dbReference type="EMBL" id="AC010522">
    <property type="status" value="NOT_ANNOTATED_CDS"/>
    <property type="molecule type" value="Genomic_DNA"/>
</dbReference>
<dbReference type="HOGENOM" id="CLU_2746624_0_0_1"/>
<protein>
    <submittedName>
        <fullName evidence="1">Uncharacterized protein</fullName>
    </submittedName>
</protein>
<reference evidence="1" key="4">
    <citation type="submission" date="2025-08" db="UniProtKB">
        <authorList>
            <consortium name="Ensembl"/>
        </authorList>
    </citation>
    <scope>IDENTIFICATION</scope>
</reference>
<reference evidence="1 2" key="1">
    <citation type="journal article" date="2001" name="Nature">
        <title>Initial sequencing and analysis of the human genome.</title>
        <authorList>
            <consortium name="International Human Genome Sequencing Consortium"/>
            <person name="Lander E.S."/>
            <person name="Linton L.M."/>
            <person name="Birren B."/>
            <person name="Nusbaum C."/>
            <person name="Zody M.C."/>
            <person name="Baldwin J."/>
            <person name="Devon K."/>
            <person name="Dewar K."/>
            <person name="Doyle M."/>
            <person name="FitzHugh W."/>
            <person name="Funke R."/>
            <person name="Gage D."/>
            <person name="Harris K."/>
            <person name="Heaford A."/>
            <person name="Howland J."/>
            <person name="Kann L."/>
            <person name="Lehoczky J."/>
            <person name="LeVine R."/>
            <person name="McEwan P."/>
            <person name="McKernan K."/>
            <person name="Meldrim J."/>
            <person name="Mesirov J.P."/>
            <person name="Miranda C."/>
            <person name="Morris W."/>
            <person name="Naylor J."/>
            <person name="Raymond C."/>
            <person name="Rosetti M."/>
            <person name="Santos R."/>
            <person name="Sheridan A."/>
            <person name="Sougnez C."/>
            <person name="Stange-Thomann N."/>
            <person name="Stojanovic N."/>
            <person name="Subramanian A."/>
            <person name="Wyman D."/>
            <person name="Rogers J."/>
            <person name="Sulston J."/>
            <person name="Ainscough R."/>
            <person name="Beck S."/>
            <person name="Bentley D."/>
            <person name="Burton J."/>
            <person name="Clee C."/>
            <person name="Carter N."/>
            <person name="Coulson A."/>
            <person name="Deadman R."/>
            <person name="Deloukas P."/>
            <person name="Dunham A."/>
            <person name="Dunham I."/>
            <person name="Durbin R."/>
            <person name="French L."/>
            <person name="Grafham D."/>
            <person name="Gregory S."/>
            <person name="Hubbard T."/>
            <person name="Humphray S."/>
            <person name="Hunt A."/>
            <person name="Jones M."/>
            <person name="Lloyd C."/>
            <person name="McMurray A."/>
            <person name="Matthews L."/>
            <person name="Mercer S."/>
            <person name="Milne S."/>
            <person name="Mullikin J.C."/>
            <person name="Mungall A."/>
            <person name="Plumb R."/>
            <person name="Ross M."/>
            <person name="Shownkeen R."/>
            <person name="Sims S."/>
            <person name="Waterston R.H."/>
            <person name="Wilson R.K."/>
            <person name="Hillier L.W."/>
            <person name="McPherson J.D."/>
            <person name="Marra M.A."/>
            <person name="Mardis E.R."/>
            <person name="Fulton L.A."/>
            <person name="Chinwalla A.T."/>
            <person name="Pepin K.H."/>
            <person name="Gish W.R."/>
            <person name="Chissoe S.L."/>
            <person name="Wendl M.C."/>
            <person name="Delehaunty K.D."/>
            <person name="Miner T.L."/>
            <person name="Delehaunty A."/>
            <person name="Kramer J.B."/>
            <person name="Cook L.L."/>
            <person name="Fulton R.S."/>
            <person name="Johnson D.L."/>
            <person name="Minx P.J."/>
            <person name="Clifton S.W."/>
            <person name="Hawkins T."/>
            <person name="Branscomb E."/>
            <person name="Predki P."/>
            <person name="Richardson P."/>
            <person name="Wenning S."/>
            <person name="Slezak T."/>
            <person name="Doggett N."/>
            <person name="Cheng J.F."/>
            <person name="Olsen A."/>
            <person name="Lucas S."/>
            <person name="Elkin C."/>
            <person name="Uberbacher E."/>
            <person name="Frazier M."/>
            <person name="Gibbs R.A."/>
            <person name="Muzny D.M."/>
            <person name="Scherer S.E."/>
            <person name="Bouck J.B."/>
            <person name="Sodergren E.J."/>
            <person name="Worley K.C."/>
            <person name="Rives C.M."/>
            <person name="Gorrell J.H."/>
            <person name="Metzker M.L."/>
            <person name="Naylor S.L."/>
            <person name="Kucherlapati R.S."/>
            <person name="Nelson D.L."/>
            <person name="Weinstock G.M."/>
            <person name="Sakaki Y."/>
            <person name="Fujiyama A."/>
            <person name="Hattori M."/>
            <person name="Yada T."/>
            <person name="Toyoda A."/>
            <person name="Itoh T."/>
            <person name="Kawagoe C."/>
            <person name="Watanabe H."/>
            <person name="Totoki Y."/>
            <person name="Taylor T."/>
            <person name="Weissenbach J."/>
            <person name="Heilig R."/>
            <person name="Saurin W."/>
            <person name="Artiguenave F."/>
            <person name="Brottier P."/>
            <person name="Bruls T."/>
            <person name="Pelletier E."/>
            <person name="Robert C."/>
            <person name="Wincker P."/>
            <person name="Smith D.R."/>
            <person name="Doucette-Stamm L."/>
            <person name="Rubenfield M."/>
            <person name="Weinstock K."/>
            <person name="Lee H.M."/>
            <person name="Dubois J."/>
            <person name="Rosenthal A."/>
            <person name="Platzer M."/>
            <person name="Nyakatura G."/>
            <person name="Taudien S."/>
            <person name="Rump A."/>
            <person name="Yang H."/>
            <person name="Yu J."/>
            <person name="Wang J."/>
            <person name="Huang G."/>
            <person name="Gu J."/>
            <person name="Hood L."/>
            <person name="Rowen L."/>
            <person name="Madan A."/>
            <person name="Qin S."/>
            <person name="Davis R.W."/>
            <person name="Federspiel N.A."/>
            <person name="Abola A.P."/>
            <person name="Proctor M.J."/>
            <person name="Myers R.M."/>
            <person name="Schmutz J."/>
            <person name="Dickson M."/>
            <person name="Grimwood J."/>
            <person name="Cox D.R."/>
            <person name="Olson M.V."/>
            <person name="Kaul R."/>
            <person name="Raymond C."/>
            <person name="Shimizu N."/>
            <person name="Kawasaki K."/>
            <person name="Minoshima S."/>
            <person name="Evans G.A."/>
            <person name="Athanasiou M."/>
            <person name="Schultz R."/>
            <person name="Roe B.A."/>
            <person name="Chen F."/>
            <person name="Pan H."/>
            <person name="Ramser J."/>
            <person name="Lehrach H."/>
            <person name="Reinhardt R."/>
            <person name="McCombie W.R."/>
            <person name="de la Bastide M."/>
            <person name="Dedhia N."/>
            <person name="Blocker H."/>
            <person name="Hornischer K."/>
            <person name="Nordsiek G."/>
            <person name="Agarwala R."/>
            <person name="Aravind L."/>
            <person name="Bailey J.A."/>
            <person name="Bateman A."/>
            <person name="Batzoglou S."/>
            <person name="Birney E."/>
            <person name="Bork P."/>
            <person name="Brown D.G."/>
            <person name="Burge C.B."/>
            <person name="Cerutti L."/>
            <person name="Chen H.C."/>
            <person name="Church D."/>
            <person name="Clamp M."/>
            <person name="Copley R.R."/>
            <person name="Doerks T."/>
            <person name="Eddy S.R."/>
            <person name="Eichler E.E."/>
            <person name="Furey T.S."/>
            <person name="Galagan J."/>
            <person name="Gilbert J.G."/>
            <person name="Harmon C."/>
            <person name="Hayashizaki Y."/>
            <person name="Haussler D."/>
            <person name="Hermjakob H."/>
            <person name="Hokamp K."/>
            <person name="Jang W."/>
            <person name="Johnson L.S."/>
            <person name="Jones T.A."/>
            <person name="Kasif S."/>
            <person name="Kaspryzk A."/>
            <person name="Kennedy S."/>
            <person name="Kent W.J."/>
            <person name="Kitts P."/>
            <person name="Koonin E.V."/>
            <person name="Korf I."/>
            <person name="Kulp D."/>
            <person name="Lancet D."/>
            <person name="Lowe T.M."/>
            <person name="McLysaght A."/>
            <person name="Mikkelsen T."/>
            <person name="Moran J.V."/>
            <person name="Mulder N."/>
            <person name="Pollara V.J."/>
            <person name="Ponting C.P."/>
            <person name="Schuler G."/>
            <person name="Schultz J."/>
            <person name="Slater G."/>
            <person name="Smit A.F."/>
            <person name="Stupka E."/>
            <person name="Szustakowski J."/>
            <person name="Thierry-Mieg D."/>
            <person name="Thierry-Mieg J."/>
            <person name="Wagner L."/>
            <person name="Wallis J."/>
            <person name="Wheeler R."/>
            <person name="Williams A."/>
            <person name="Wolf Y.I."/>
            <person name="Wolfe K.H."/>
            <person name="Yang S.P."/>
            <person name="Yeh R.F."/>
            <person name="Collins F."/>
            <person name="Guyer M.S."/>
            <person name="Peterson J."/>
            <person name="Felsenfeld A."/>
            <person name="Wetterstrand K.A."/>
            <person name="Patrinos A."/>
            <person name="Morgan M.J."/>
            <person name="de Jong P."/>
            <person name="Catanese J.J."/>
            <person name="Osoegawa K."/>
            <person name="Shizuya H."/>
            <person name="Choi S."/>
            <person name="Chen Y.J."/>
        </authorList>
    </citation>
    <scope>NUCLEOTIDE SEQUENCE [LARGE SCALE GENOMIC DNA]</scope>
</reference>
<dbReference type="BioMuta" id="ENSG00000268750"/>
<dbReference type="EMBL" id="AC010326">
    <property type="status" value="NOT_ANNOTATED_CDS"/>
    <property type="molecule type" value="Genomic_DNA"/>
</dbReference>